<organism evidence="1 2">
    <name type="scientific">Natrarchaeobius chitinivorans</name>
    <dbReference type="NCBI Taxonomy" id="1679083"/>
    <lineage>
        <taxon>Archaea</taxon>
        <taxon>Methanobacteriati</taxon>
        <taxon>Methanobacteriota</taxon>
        <taxon>Stenosarchaea group</taxon>
        <taxon>Halobacteria</taxon>
        <taxon>Halobacteriales</taxon>
        <taxon>Natrialbaceae</taxon>
        <taxon>Natrarchaeobius</taxon>
    </lineage>
</organism>
<dbReference type="Proteomes" id="UP000281431">
    <property type="component" value="Unassembled WGS sequence"/>
</dbReference>
<sequence>MSDRIDPRDLPSGFSPAFIELRDTLVCVADATLRDSGWLEFTEWTGAKGLLPPRECGRVKFVPTELVEDEFRRRLADAELREEYRPNGEVSR</sequence>
<gene>
    <name evidence="1" type="ORF">EA472_01015</name>
</gene>
<name>A0A3N6MGS0_NATCH</name>
<dbReference type="AlphaFoldDB" id="A0A3N6MGS0"/>
<dbReference type="EMBL" id="REFZ01000001">
    <property type="protein sequence ID" value="RQH03199.1"/>
    <property type="molecule type" value="Genomic_DNA"/>
</dbReference>
<evidence type="ECO:0000313" key="2">
    <source>
        <dbReference type="Proteomes" id="UP000281431"/>
    </source>
</evidence>
<proteinExistence type="predicted"/>
<dbReference type="OrthoDB" id="222338at2157"/>
<evidence type="ECO:0000313" key="1">
    <source>
        <dbReference type="EMBL" id="RQH03199.1"/>
    </source>
</evidence>
<reference evidence="1 2" key="1">
    <citation type="submission" date="2018-10" db="EMBL/GenBank/DDBJ databases">
        <title>Natrarchaeobius chitinivorans gen. nov., sp. nov., and Natrarchaeobius haloalkaliphilus sp. nov., alkaliphilic, chitin-utilizing haloarchaea from hypersaline alkaline lakes.</title>
        <authorList>
            <person name="Sorokin D.Y."/>
            <person name="Elcheninov A.G."/>
            <person name="Kostrikina N.A."/>
            <person name="Bale N.J."/>
            <person name="Sinninghe Damste J.S."/>
            <person name="Khijniak T.V."/>
            <person name="Kublanov I.V."/>
            <person name="Toshchakov S.V."/>
        </authorList>
    </citation>
    <scope>NUCLEOTIDE SEQUENCE [LARGE SCALE GENOMIC DNA]</scope>
    <source>
        <strain evidence="1 2">AArcht7</strain>
    </source>
</reference>
<protein>
    <submittedName>
        <fullName evidence="1">Uncharacterized protein</fullName>
    </submittedName>
</protein>
<comment type="caution">
    <text evidence="1">The sequence shown here is derived from an EMBL/GenBank/DDBJ whole genome shotgun (WGS) entry which is preliminary data.</text>
</comment>
<accession>A0A3N6MGS0</accession>
<keyword evidence="2" id="KW-1185">Reference proteome</keyword>